<evidence type="ECO:0000313" key="6">
    <source>
        <dbReference type="RefSeq" id="XP_017856857.1"/>
    </source>
</evidence>
<dbReference type="SUPFAM" id="SSF53187">
    <property type="entry name" value="Zn-dependent exopeptidases"/>
    <property type="match status" value="1"/>
</dbReference>
<keyword evidence="3" id="KW-0378">Hydrolase</keyword>
<evidence type="ECO:0000256" key="3">
    <source>
        <dbReference type="ARBA" id="ARBA00022801"/>
    </source>
</evidence>
<dbReference type="Gene3D" id="3.30.70.360">
    <property type="match status" value="1"/>
</dbReference>
<name>A0ABM1NPH1_DROAR</name>
<accession>A0ABM1NPH1</accession>
<evidence type="ECO:0000256" key="4">
    <source>
        <dbReference type="SAM" id="MobiDB-lite"/>
    </source>
</evidence>
<dbReference type="GeneID" id="108609647"/>
<dbReference type="RefSeq" id="XP_017856857.1">
    <property type="nucleotide sequence ID" value="XM_018001368.1"/>
</dbReference>
<dbReference type="PANTHER" id="PTHR43270">
    <property type="entry name" value="BETA-ALA-HIS DIPEPTIDASE"/>
    <property type="match status" value="1"/>
</dbReference>
<evidence type="ECO:0000256" key="2">
    <source>
        <dbReference type="ARBA" id="ARBA00022723"/>
    </source>
</evidence>
<dbReference type="PANTHER" id="PTHR43270:SF4">
    <property type="entry name" value="CARNOSINE DIPEPTIDASE 2, ISOFORM A"/>
    <property type="match status" value="1"/>
</dbReference>
<dbReference type="Gene3D" id="3.40.630.10">
    <property type="entry name" value="Zn peptidases"/>
    <property type="match status" value="1"/>
</dbReference>
<reference evidence="5" key="2">
    <citation type="journal article" date="2016" name="G3 (Bethesda)">
        <title>Genome Evolution in Three Species of Cactophilic Drosophila.</title>
        <authorList>
            <person name="Sanchez-Flores A."/>
            <person name="Penazola F."/>
            <person name="Carpinteyro-Ponce J."/>
            <person name="Nazario-Yepiz N."/>
            <person name="Abreu-Goodger C."/>
            <person name="Machado C.A."/>
            <person name="Markow T.A."/>
        </authorList>
    </citation>
    <scope>NUCLEOTIDE SEQUENCE [LARGE SCALE GENOMIC DNA]</scope>
</reference>
<reference evidence="6" key="3">
    <citation type="submission" date="2025-08" db="UniProtKB">
        <authorList>
            <consortium name="RefSeq"/>
        </authorList>
    </citation>
    <scope>IDENTIFICATION</scope>
    <source>
        <tissue evidence="6">Whole organism</tissue>
    </source>
</reference>
<dbReference type="InterPro" id="IPR002933">
    <property type="entry name" value="Peptidase_M20"/>
</dbReference>
<keyword evidence="5" id="KW-1185">Reference proteome</keyword>
<dbReference type="InterPro" id="IPR051458">
    <property type="entry name" value="Cyt/Met_Dipeptidase"/>
</dbReference>
<dbReference type="Pfam" id="PF01546">
    <property type="entry name" value="Peptidase_M20"/>
    <property type="match status" value="1"/>
</dbReference>
<keyword evidence="2" id="KW-0479">Metal-binding</keyword>
<dbReference type="CDD" id="cd05676">
    <property type="entry name" value="M20_dipept_like_CNDP"/>
    <property type="match status" value="1"/>
</dbReference>
<reference evidence="5" key="1">
    <citation type="journal article" date="1997" name="Nucleic Acids Res.">
        <title>tRNAscan-SE: a program for improved detection of transfer RNA genes in genomic sequence.</title>
        <authorList>
            <person name="Lowe T.M."/>
            <person name="Eddy S.R."/>
        </authorList>
    </citation>
    <scope>NUCLEOTIDE SEQUENCE [LARGE SCALE GENOMIC DNA]</scope>
</reference>
<proteinExistence type="predicted"/>
<evidence type="ECO:0000313" key="5">
    <source>
        <dbReference type="Proteomes" id="UP000694904"/>
    </source>
</evidence>
<evidence type="ECO:0000256" key="1">
    <source>
        <dbReference type="ARBA" id="ARBA00022670"/>
    </source>
</evidence>
<protein>
    <submittedName>
        <fullName evidence="6">Cytosolic non-specific dipeptidase-like</fullName>
    </submittedName>
</protein>
<keyword evidence="1" id="KW-0645">Protease</keyword>
<organism evidence="5 6">
    <name type="scientific">Drosophila arizonae</name>
    <name type="common">Fruit fly</name>
    <dbReference type="NCBI Taxonomy" id="7263"/>
    <lineage>
        <taxon>Eukaryota</taxon>
        <taxon>Metazoa</taxon>
        <taxon>Ecdysozoa</taxon>
        <taxon>Arthropoda</taxon>
        <taxon>Hexapoda</taxon>
        <taxon>Insecta</taxon>
        <taxon>Pterygota</taxon>
        <taxon>Neoptera</taxon>
        <taxon>Endopterygota</taxon>
        <taxon>Diptera</taxon>
        <taxon>Brachycera</taxon>
        <taxon>Muscomorpha</taxon>
        <taxon>Ephydroidea</taxon>
        <taxon>Drosophilidae</taxon>
        <taxon>Drosophila</taxon>
    </lineage>
</organism>
<gene>
    <name evidence="6" type="primary">LOC108609647</name>
</gene>
<dbReference type="Proteomes" id="UP000694904">
    <property type="component" value="Chromosome 3"/>
</dbReference>
<sequence>MKNTATRNTRSSSRSLDLRSRRESARSSSSRKPKAPQRTSFSRASEDDAQFVPPSKCRCESCQLRTPSAAYQLERDRIVASRRNVLKEIDQSIDDMISDLEQLVKFQSISVEPEKLLESCKALDWMANRLTDLKFKTYDYPIADNPSNCFADPHQKVLFARYFSSPSKNTLLIYGHLDVLPVQIDCWISDPFKLIAKDNLLYGRGVTSGKGMIVGWLQAIECWLKVHNDLPINIKFIVDMLHEVGSTGLQTHITAKSDFFVDVDFVVFDVNSWVNNINPIVPCSLTGWAHFGVEVRGANKNLESGLASGLVYEPMIDLCHLMNGLVNDEHEIQIPGIEINTKRLSTAEWHLLESAEFRTYEYREDLFVRRLRFEDNKVEFLQNRWCKPTLTMHGVVGADSHPGCRRILPMKVIGKFSIKLVPDQEVKHVFNLVKDHMRFLKVELNVSTQLNVHLLDGIDPLSWTTDSKLIKAVCRAVESVYERDVITTHAIPICLPIANVLQKLVNKPIILLPYSKRIDKHHHENESIESLNVSRHTKTCAALFAELSTLRPKCKCNVLYQYCNLRGVQEILDAERNVDLNEVAVEKKWYQFTQKAASSDDHPTRSRARSTTYTLKKYLLLPFRCKRKIKRRHTQST</sequence>
<feature type="compositionally biased region" description="Basic and acidic residues" evidence="4">
    <location>
        <begin position="16"/>
        <end position="25"/>
    </location>
</feature>
<feature type="region of interest" description="Disordered" evidence="4">
    <location>
        <begin position="1"/>
        <end position="54"/>
    </location>
</feature>